<dbReference type="InterPro" id="IPR005151">
    <property type="entry name" value="Tail-specific_protease"/>
</dbReference>
<organism evidence="6 7">
    <name type="scientific">Haloferula rosea</name>
    <dbReference type="NCBI Taxonomy" id="490093"/>
    <lineage>
        <taxon>Bacteria</taxon>
        <taxon>Pseudomonadati</taxon>
        <taxon>Verrucomicrobiota</taxon>
        <taxon>Verrucomicrobiia</taxon>
        <taxon>Verrucomicrobiales</taxon>
        <taxon>Verrucomicrobiaceae</taxon>
        <taxon>Haloferula</taxon>
    </lineage>
</organism>
<dbReference type="AlphaFoldDB" id="A0A934RBS6"/>
<dbReference type="InterPro" id="IPR001478">
    <property type="entry name" value="PDZ"/>
</dbReference>
<dbReference type="PROSITE" id="PS50106">
    <property type="entry name" value="PDZ"/>
    <property type="match status" value="1"/>
</dbReference>
<dbReference type="GO" id="GO:0004175">
    <property type="term" value="F:endopeptidase activity"/>
    <property type="evidence" value="ECO:0007669"/>
    <property type="project" value="TreeGrafter"/>
</dbReference>
<evidence type="ECO:0000313" key="7">
    <source>
        <dbReference type="Proteomes" id="UP000658278"/>
    </source>
</evidence>
<keyword evidence="4" id="KW-0720">Serine protease</keyword>
<dbReference type="CDD" id="cd07560">
    <property type="entry name" value="Peptidase_S41_CPP"/>
    <property type="match status" value="1"/>
</dbReference>
<evidence type="ECO:0000256" key="2">
    <source>
        <dbReference type="ARBA" id="ARBA00022670"/>
    </source>
</evidence>
<dbReference type="PANTHER" id="PTHR32060:SF30">
    <property type="entry name" value="CARBOXY-TERMINAL PROCESSING PROTEASE CTPA"/>
    <property type="match status" value="1"/>
</dbReference>
<dbReference type="RefSeq" id="WP_200279683.1">
    <property type="nucleotide sequence ID" value="NZ_JAENII010000008.1"/>
</dbReference>
<keyword evidence="3" id="KW-0378">Hydrolase</keyword>
<dbReference type="Proteomes" id="UP000658278">
    <property type="component" value="Unassembled WGS sequence"/>
</dbReference>
<dbReference type="EMBL" id="JAENII010000008">
    <property type="protein sequence ID" value="MBK1827738.1"/>
    <property type="molecule type" value="Genomic_DNA"/>
</dbReference>
<proteinExistence type="inferred from homology"/>
<dbReference type="GO" id="GO:0006508">
    <property type="term" value="P:proteolysis"/>
    <property type="evidence" value="ECO:0007669"/>
    <property type="project" value="UniProtKB-KW"/>
</dbReference>
<dbReference type="InterPro" id="IPR036034">
    <property type="entry name" value="PDZ_sf"/>
</dbReference>
<evidence type="ECO:0000256" key="3">
    <source>
        <dbReference type="ARBA" id="ARBA00022801"/>
    </source>
</evidence>
<comment type="similarity">
    <text evidence="1">Belongs to the peptidase S41A family.</text>
</comment>
<dbReference type="GO" id="GO:0007165">
    <property type="term" value="P:signal transduction"/>
    <property type="evidence" value="ECO:0007669"/>
    <property type="project" value="TreeGrafter"/>
</dbReference>
<keyword evidence="7" id="KW-1185">Reference proteome</keyword>
<dbReference type="SMART" id="SM00245">
    <property type="entry name" value="TSPc"/>
    <property type="match status" value="1"/>
</dbReference>
<sequence length="417" mass="45100">MRFIFLLLPALLFADEPESEVEAPAPAEVAEASPLPDPDEAAYPAIERFVQVLEQVRQRHPDVDRLAYERLVNHALEGMLSSLDPHSSFIHPEMAGMMKDQPDLIPHVPSLGITLGWRSDGPYLSNVLPGSAASALIAGSSLLEVDGNPVKDVDPSQLLSRLTRAPGESSTLLLKSPAEARPAEVTLVHRSVEDRAVTHSSILPDTTPKAGYIRLASFTDASPRELEAALDELEDDGMERLILDLRGNPGGSLPATVRILGLFLPPSTAVVTTQGRAGENGEPLTTPERQRRERNYPVAVLIDRMSASASELTAGALQDLERATIIGETSYGKGSVQNIIPMGGGTALRLTIATYHTPSGQTPHLTGIQPDVEIEMSDSLREKFNLSMRKDTLTPEEQETLTDWKDPVIEAALEATK</sequence>
<reference evidence="6" key="1">
    <citation type="submission" date="2021-01" db="EMBL/GenBank/DDBJ databases">
        <title>Modified the classification status of verrucomicrobia.</title>
        <authorList>
            <person name="Feng X."/>
        </authorList>
    </citation>
    <scope>NUCLEOTIDE SEQUENCE</scope>
    <source>
        <strain evidence="6">KCTC 22201</strain>
    </source>
</reference>
<feature type="domain" description="PDZ" evidence="5">
    <location>
        <begin position="94"/>
        <end position="177"/>
    </location>
</feature>
<gene>
    <name evidence="6" type="ORF">JIN81_11965</name>
</gene>
<dbReference type="InterPro" id="IPR004447">
    <property type="entry name" value="Peptidase_S41A"/>
</dbReference>
<dbReference type="GO" id="GO:0008236">
    <property type="term" value="F:serine-type peptidase activity"/>
    <property type="evidence" value="ECO:0007669"/>
    <property type="project" value="UniProtKB-KW"/>
</dbReference>
<dbReference type="GO" id="GO:0030288">
    <property type="term" value="C:outer membrane-bounded periplasmic space"/>
    <property type="evidence" value="ECO:0007669"/>
    <property type="project" value="TreeGrafter"/>
</dbReference>
<dbReference type="Gene3D" id="3.90.226.10">
    <property type="entry name" value="2-enoyl-CoA Hydratase, Chain A, domain 1"/>
    <property type="match status" value="1"/>
</dbReference>
<dbReference type="InterPro" id="IPR029045">
    <property type="entry name" value="ClpP/crotonase-like_dom_sf"/>
</dbReference>
<protein>
    <submittedName>
        <fullName evidence="6">S41 family peptidase</fullName>
    </submittedName>
</protein>
<evidence type="ECO:0000313" key="6">
    <source>
        <dbReference type="EMBL" id="MBK1827738.1"/>
    </source>
</evidence>
<dbReference type="SUPFAM" id="SSF52096">
    <property type="entry name" value="ClpP/crotonase"/>
    <property type="match status" value="1"/>
</dbReference>
<dbReference type="Pfam" id="PF03572">
    <property type="entry name" value="Peptidase_S41"/>
    <property type="match status" value="1"/>
</dbReference>
<evidence type="ECO:0000256" key="4">
    <source>
        <dbReference type="ARBA" id="ARBA00022825"/>
    </source>
</evidence>
<keyword evidence="2" id="KW-0645">Protease</keyword>
<dbReference type="Gene3D" id="2.30.42.10">
    <property type="match status" value="1"/>
</dbReference>
<dbReference type="SMART" id="SM00228">
    <property type="entry name" value="PDZ"/>
    <property type="match status" value="1"/>
</dbReference>
<dbReference type="Gene3D" id="3.30.750.44">
    <property type="match status" value="1"/>
</dbReference>
<dbReference type="PANTHER" id="PTHR32060">
    <property type="entry name" value="TAIL-SPECIFIC PROTEASE"/>
    <property type="match status" value="1"/>
</dbReference>
<name>A0A934RBS6_9BACT</name>
<dbReference type="SUPFAM" id="SSF50156">
    <property type="entry name" value="PDZ domain-like"/>
    <property type="match status" value="1"/>
</dbReference>
<accession>A0A934RBS6</accession>
<comment type="caution">
    <text evidence="6">The sequence shown here is derived from an EMBL/GenBank/DDBJ whole genome shotgun (WGS) entry which is preliminary data.</text>
</comment>
<evidence type="ECO:0000259" key="5">
    <source>
        <dbReference type="PROSITE" id="PS50106"/>
    </source>
</evidence>
<evidence type="ECO:0000256" key="1">
    <source>
        <dbReference type="ARBA" id="ARBA00009179"/>
    </source>
</evidence>